<dbReference type="InterPro" id="IPR036412">
    <property type="entry name" value="HAD-like_sf"/>
</dbReference>
<dbReference type="GO" id="GO:0016787">
    <property type="term" value="F:hydrolase activity"/>
    <property type="evidence" value="ECO:0007669"/>
    <property type="project" value="UniProtKB-KW"/>
</dbReference>
<dbReference type="Proteomes" id="UP000199651">
    <property type="component" value="Unassembled WGS sequence"/>
</dbReference>
<dbReference type="PANTHER" id="PTHR46470:SF4">
    <property type="entry name" value="5-AMINO-6-(5-PHOSPHO-D-RIBITYLAMINO)URACIL PHOSPHATASE YIGB"/>
    <property type="match status" value="1"/>
</dbReference>
<evidence type="ECO:0000256" key="1">
    <source>
        <dbReference type="ARBA" id="ARBA00001946"/>
    </source>
</evidence>
<gene>
    <name evidence="4" type="ORF">SAMN05192558_102315</name>
</gene>
<dbReference type="InterPro" id="IPR006439">
    <property type="entry name" value="HAD-SF_hydro_IA"/>
</dbReference>
<evidence type="ECO:0000256" key="3">
    <source>
        <dbReference type="ARBA" id="ARBA00022842"/>
    </source>
</evidence>
<dbReference type="GO" id="GO:0044281">
    <property type="term" value="P:small molecule metabolic process"/>
    <property type="evidence" value="ECO:0007669"/>
    <property type="project" value="UniProtKB-ARBA"/>
</dbReference>
<keyword evidence="3" id="KW-0460">Magnesium</keyword>
<evidence type="ECO:0000313" key="5">
    <source>
        <dbReference type="Proteomes" id="UP000199651"/>
    </source>
</evidence>
<dbReference type="PANTHER" id="PTHR46470">
    <property type="entry name" value="N-ACYLNEURAMINATE-9-PHOSPHATASE"/>
    <property type="match status" value="1"/>
</dbReference>
<keyword evidence="2 4" id="KW-0378">Hydrolase</keyword>
<comment type="cofactor">
    <cofactor evidence="1">
        <name>Mg(2+)</name>
        <dbReference type="ChEBI" id="CHEBI:18420"/>
    </cofactor>
</comment>
<reference evidence="5" key="1">
    <citation type="submission" date="2016-10" db="EMBL/GenBank/DDBJ databases">
        <authorList>
            <person name="Varghese N."/>
            <person name="Submissions S."/>
        </authorList>
    </citation>
    <scope>NUCLEOTIDE SEQUENCE [LARGE SCALE GENOMIC DNA]</scope>
    <source>
        <strain evidence="5">IBRC-M 10655</strain>
    </source>
</reference>
<dbReference type="InterPro" id="IPR023214">
    <property type="entry name" value="HAD_sf"/>
</dbReference>
<protein>
    <submittedName>
        <fullName evidence="4">Putative hydrolase of the HAD superfamily</fullName>
    </submittedName>
</protein>
<dbReference type="NCBIfam" id="TIGR01509">
    <property type="entry name" value="HAD-SF-IA-v3"/>
    <property type="match status" value="1"/>
</dbReference>
<dbReference type="SFLD" id="SFLDS00003">
    <property type="entry name" value="Haloacid_Dehalogenase"/>
    <property type="match status" value="1"/>
</dbReference>
<dbReference type="SFLD" id="SFLDG01129">
    <property type="entry name" value="C1.5:_HAD__Beta-PGM__Phosphata"/>
    <property type="match status" value="1"/>
</dbReference>
<dbReference type="Gene3D" id="1.20.120.710">
    <property type="entry name" value="Haloacid dehalogenase hydrolase-like domain"/>
    <property type="match status" value="1"/>
</dbReference>
<evidence type="ECO:0000313" key="4">
    <source>
        <dbReference type="EMBL" id="SDO24138.1"/>
    </source>
</evidence>
<dbReference type="Gene3D" id="3.40.50.1000">
    <property type="entry name" value="HAD superfamily/HAD-like"/>
    <property type="match status" value="1"/>
</dbReference>
<dbReference type="Pfam" id="PF00702">
    <property type="entry name" value="Hydrolase"/>
    <property type="match status" value="1"/>
</dbReference>
<sequence>MSFMLPTATPGALTRDHRPPTIHAVCLDIDDTVIDFTGSARSALTELIGRDDMWPAWQRVTDEHSAMVVSGELDYDTMRRTRTKAFLADLGALLDDDAVAVLEDRRLAQMRQSWTLFPDARPCLDWLRAAGFMIAAVTNASAPHQRARLAAQGISRYFDVVVSAGELGVAKPDPAIFHAACAQLGVHPSETLHIGDRLDLDALAARSAGLHGVWLDRTGGDEHPDTTVPVIETLADLPELLVTDYRTPTLTSASGVPTPRR</sequence>
<dbReference type="PRINTS" id="PR00413">
    <property type="entry name" value="HADHALOGNASE"/>
</dbReference>
<accession>A0A1H0HY40</accession>
<dbReference type="AlphaFoldDB" id="A0A1H0HY40"/>
<dbReference type="NCBIfam" id="TIGR01549">
    <property type="entry name" value="HAD-SF-IA-v1"/>
    <property type="match status" value="1"/>
</dbReference>
<evidence type="ECO:0000256" key="2">
    <source>
        <dbReference type="ARBA" id="ARBA00022801"/>
    </source>
</evidence>
<proteinExistence type="predicted"/>
<dbReference type="EMBL" id="FNJB01000002">
    <property type="protein sequence ID" value="SDO24138.1"/>
    <property type="molecule type" value="Genomic_DNA"/>
</dbReference>
<dbReference type="SUPFAM" id="SSF56784">
    <property type="entry name" value="HAD-like"/>
    <property type="match status" value="1"/>
</dbReference>
<keyword evidence="5" id="KW-1185">Reference proteome</keyword>
<dbReference type="InterPro" id="IPR051400">
    <property type="entry name" value="HAD-like_hydrolase"/>
</dbReference>
<dbReference type="STRING" id="504798.SAMN05421871_10814"/>
<organism evidence="4 5">
    <name type="scientific">Actinokineospora alba</name>
    <dbReference type="NCBI Taxonomy" id="504798"/>
    <lineage>
        <taxon>Bacteria</taxon>
        <taxon>Bacillati</taxon>
        <taxon>Actinomycetota</taxon>
        <taxon>Actinomycetes</taxon>
        <taxon>Pseudonocardiales</taxon>
        <taxon>Pseudonocardiaceae</taxon>
        <taxon>Actinokineospora</taxon>
    </lineage>
</organism>
<name>A0A1H0HY40_9PSEU</name>